<comment type="subcellular location">
    <subcellularLocation>
        <location evidence="2">Host nucleus</location>
    </subcellularLocation>
</comment>
<dbReference type="Pfam" id="PF02407">
    <property type="entry name" value="Viral_Rep"/>
    <property type="match status" value="1"/>
</dbReference>
<proteinExistence type="predicted"/>
<evidence type="ECO:0000259" key="17">
    <source>
        <dbReference type="PROSITE" id="PS52020"/>
    </source>
</evidence>
<dbReference type="InterPro" id="IPR049912">
    <property type="entry name" value="CRESS_DNA_REP"/>
</dbReference>
<evidence type="ECO:0000256" key="9">
    <source>
        <dbReference type="ARBA" id="ARBA00022723"/>
    </source>
</evidence>
<evidence type="ECO:0000256" key="3">
    <source>
        <dbReference type="ARBA" id="ARBA00014531"/>
    </source>
</evidence>
<evidence type="ECO:0000256" key="16">
    <source>
        <dbReference type="ARBA" id="ARBA00023125"/>
    </source>
</evidence>
<keyword evidence="11" id="KW-0255">Endonuclease</keyword>
<dbReference type="GO" id="GO:0046872">
    <property type="term" value="F:metal ion binding"/>
    <property type="evidence" value="ECO:0007669"/>
    <property type="project" value="UniProtKB-KW"/>
</dbReference>
<dbReference type="GO" id="GO:0042025">
    <property type="term" value="C:host cell nucleus"/>
    <property type="evidence" value="ECO:0007669"/>
    <property type="project" value="UniProtKB-SubCell"/>
</dbReference>
<evidence type="ECO:0000256" key="6">
    <source>
        <dbReference type="ARBA" id="ARBA00022695"/>
    </source>
</evidence>
<reference evidence="18" key="1">
    <citation type="submission" date="2021-07" db="EMBL/GenBank/DDBJ databases">
        <title>Communication and adaptive evolution of viruses within giant pandas and their associated organisms in a local ecological environment.</title>
        <authorList>
            <person name="Zhao M."/>
            <person name="Liu S."/>
            <person name="Zhang W."/>
        </authorList>
    </citation>
    <scope>NUCLEOTIDE SEQUENCE</scope>
</reference>
<keyword evidence="5" id="KW-0808">Transferase</keyword>
<evidence type="ECO:0000256" key="8">
    <source>
        <dbReference type="ARBA" id="ARBA00022722"/>
    </source>
</evidence>
<keyword evidence="13" id="KW-0347">Helicase</keyword>
<dbReference type="PROSITE" id="PS52020">
    <property type="entry name" value="CRESS_DNA_REP"/>
    <property type="match status" value="1"/>
</dbReference>
<keyword evidence="8" id="KW-0540">Nuclease</keyword>
<dbReference type="Gene3D" id="3.40.1310.20">
    <property type="match status" value="1"/>
</dbReference>
<keyword evidence="15" id="KW-0190">Covalent protein-DNA linkage</keyword>
<evidence type="ECO:0000256" key="5">
    <source>
        <dbReference type="ARBA" id="ARBA00022679"/>
    </source>
</evidence>
<evidence type="ECO:0000256" key="15">
    <source>
        <dbReference type="ARBA" id="ARBA00023124"/>
    </source>
</evidence>
<evidence type="ECO:0000256" key="1">
    <source>
        <dbReference type="ARBA" id="ARBA00001946"/>
    </source>
</evidence>
<dbReference type="GO" id="GO:0016787">
    <property type="term" value="F:hydrolase activity"/>
    <property type="evidence" value="ECO:0007669"/>
    <property type="project" value="UniProtKB-KW"/>
</dbReference>
<keyword evidence="16" id="KW-0238">DNA-binding</keyword>
<accession>A0A8K1HIQ5</accession>
<evidence type="ECO:0000256" key="7">
    <source>
        <dbReference type="ARBA" id="ARBA00022705"/>
    </source>
</evidence>
<dbReference type="GO" id="GO:0003677">
    <property type="term" value="F:DNA binding"/>
    <property type="evidence" value="ECO:0007669"/>
    <property type="project" value="UniProtKB-KW"/>
</dbReference>
<evidence type="ECO:0000256" key="13">
    <source>
        <dbReference type="ARBA" id="ARBA00022806"/>
    </source>
</evidence>
<comment type="cofactor">
    <cofactor evidence="1">
        <name>Mg(2+)</name>
        <dbReference type="ChEBI" id="CHEBI:18420"/>
    </cofactor>
</comment>
<keyword evidence="7" id="KW-0235">DNA replication</keyword>
<evidence type="ECO:0000256" key="4">
    <source>
        <dbReference type="ARBA" id="ARBA00022562"/>
    </source>
</evidence>
<name>A0A8K1HIQ5_9CIRC</name>
<dbReference type="GO" id="GO:0004519">
    <property type="term" value="F:endonuclease activity"/>
    <property type="evidence" value="ECO:0007669"/>
    <property type="project" value="UniProtKB-KW"/>
</dbReference>
<protein>
    <recommendedName>
        <fullName evidence="3">Replication-associated protein</fullName>
    </recommendedName>
</protein>
<sequence>MTVTKMTDHDLPTRNRHVCCVMWKINDKGEEIWPEPMEYDDNIMSYYVYGDEICPETLRPHWQVYIEFKKQMGIKALKKLLKQSTNIRSRRGTAEQASRYCKKDGKWMEFGTLSVGQGKRTDLDDICRKLVDGTMTIDEVKEQAPTKYIRNYKGMENLAMYAMKKQQKDWVDMDLQIWWGPTRTGKTREWYKNHIKDGYHVRNYEYWGTYRGQKHILMDEFRMNTTLSEILQLTDGYPIEINAKQGHNYKLWETIVMTMNTDPAYLYQGCAEEDREAFAARVKKVVYFTKEGRTETDGLVMKRTEVVDTVGADNRMRFAQRVR</sequence>
<dbReference type="GO" id="GO:0016779">
    <property type="term" value="F:nucleotidyltransferase activity"/>
    <property type="evidence" value="ECO:0007669"/>
    <property type="project" value="UniProtKB-KW"/>
</dbReference>
<dbReference type="EMBL" id="MZ556198">
    <property type="protein sequence ID" value="UBJ25944.1"/>
    <property type="molecule type" value="Genomic_DNA"/>
</dbReference>
<dbReference type="Gene3D" id="3.40.50.300">
    <property type="entry name" value="P-loop containing nucleotide triphosphate hydrolases"/>
    <property type="match status" value="1"/>
</dbReference>
<dbReference type="GO" id="GO:0005524">
    <property type="term" value="F:ATP binding"/>
    <property type="evidence" value="ECO:0007669"/>
    <property type="project" value="UniProtKB-KW"/>
</dbReference>
<feature type="domain" description="CRESS-DNA virus Rep endonuclease" evidence="17">
    <location>
        <begin position="1"/>
        <end position="113"/>
    </location>
</feature>
<keyword evidence="12" id="KW-0378">Hydrolase</keyword>
<keyword evidence="4" id="KW-1048">Host nucleus</keyword>
<keyword evidence="10" id="KW-0547">Nucleotide-binding</keyword>
<dbReference type="GO" id="GO:0004386">
    <property type="term" value="F:helicase activity"/>
    <property type="evidence" value="ECO:0007669"/>
    <property type="project" value="UniProtKB-KW"/>
</dbReference>
<evidence type="ECO:0000256" key="2">
    <source>
        <dbReference type="ARBA" id="ARBA00004147"/>
    </source>
</evidence>
<dbReference type="InterPro" id="IPR027417">
    <property type="entry name" value="P-loop_NTPase"/>
</dbReference>
<keyword evidence="14" id="KW-0067">ATP-binding</keyword>
<keyword evidence="6" id="KW-0548">Nucleotidyltransferase</keyword>
<evidence type="ECO:0000256" key="11">
    <source>
        <dbReference type="ARBA" id="ARBA00022759"/>
    </source>
</evidence>
<evidence type="ECO:0000256" key="10">
    <source>
        <dbReference type="ARBA" id="ARBA00022741"/>
    </source>
</evidence>
<keyword evidence="9" id="KW-0479">Metal-binding</keyword>
<evidence type="ECO:0000256" key="12">
    <source>
        <dbReference type="ARBA" id="ARBA00022801"/>
    </source>
</evidence>
<organism evidence="18">
    <name type="scientific">Giant panda circovirus 5</name>
    <dbReference type="NCBI Taxonomy" id="2863957"/>
    <lineage>
        <taxon>Viruses</taxon>
        <taxon>Monodnaviria</taxon>
        <taxon>Shotokuvirae</taxon>
        <taxon>Cressdnaviricota</taxon>
        <taxon>Arfiviricetes</taxon>
        <taxon>Cirlivirales</taxon>
        <taxon>Circoviridae</taxon>
        <taxon>Circovirus</taxon>
    </lineage>
</organism>
<evidence type="ECO:0000256" key="14">
    <source>
        <dbReference type="ARBA" id="ARBA00022840"/>
    </source>
</evidence>
<dbReference type="GO" id="GO:0006260">
    <property type="term" value="P:DNA replication"/>
    <property type="evidence" value="ECO:0007669"/>
    <property type="project" value="UniProtKB-KW"/>
</dbReference>
<evidence type="ECO:0000313" key="18">
    <source>
        <dbReference type="EMBL" id="UBJ25944.1"/>
    </source>
</evidence>